<comment type="similarity">
    <text evidence="1">Belongs to the prefoldin subunit beta family.</text>
</comment>
<keyword evidence="6" id="KW-1185">Reference proteome</keyword>
<protein>
    <submittedName>
        <fullName evidence="5">Prefoldin subunit 1</fullName>
    </submittedName>
</protein>
<evidence type="ECO:0000256" key="4">
    <source>
        <dbReference type="SAM" id="Coils"/>
    </source>
</evidence>
<evidence type="ECO:0000256" key="1">
    <source>
        <dbReference type="ARBA" id="ARBA00008045"/>
    </source>
</evidence>
<name>A0A7T8QX69_CALRO</name>
<sequence length="130" mass="14799">SSIIITAGVKGPDLELKKALSEMQSKMMETNQKMKVSDVQIENLKRSITHAELTDAEISGLSDDIRVYESLGRMFMLSTKGEVKKDLEDQRKKAADKIKVLEGNKEYLERNLKENENSLRELVLQKRSQS</sequence>
<dbReference type="PANTHER" id="PTHR20903">
    <property type="entry name" value="PREFOLDIN SUBUNIT 1-RELATED"/>
    <property type="match status" value="1"/>
</dbReference>
<dbReference type="GO" id="GO:0051082">
    <property type="term" value="F:unfolded protein binding"/>
    <property type="evidence" value="ECO:0007669"/>
    <property type="project" value="InterPro"/>
</dbReference>
<dbReference type="GO" id="GO:0005737">
    <property type="term" value="C:cytoplasm"/>
    <property type="evidence" value="ECO:0007669"/>
    <property type="project" value="TreeGrafter"/>
</dbReference>
<dbReference type="EMBL" id="CP045891">
    <property type="protein sequence ID" value="QQP58400.1"/>
    <property type="molecule type" value="Genomic_DNA"/>
</dbReference>
<reference evidence="6" key="1">
    <citation type="submission" date="2021-01" db="EMBL/GenBank/DDBJ databases">
        <title>Caligus Genome Assembly.</title>
        <authorList>
            <person name="Gallardo-Escarate C."/>
        </authorList>
    </citation>
    <scope>NUCLEOTIDE SEQUENCE [LARGE SCALE GENOMIC DNA]</scope>
</reference>
<dbReference type="Proteomes" id="UP000595437">
    <property type="component" value="Chromosome 2"/>
</dbReference>
<feature type="coiled-coil region" evidence="4">
    <location>
        <begin position="84"/>
        <end position="125"/>
    </location>
</feature>
<dbReference type="Pfam" id="PF01920">
    <property type="entry name" value="Prefoldin_2"/>
    <property type="match status" value="1"/>
</dbReference>
<gene>
    <name evidence="5" type="ORF">FKW44_003707</name>
</gene>
<organism evidence="5 6">
    <name type="scientific">Caligus rogercresseyi</name>
    <name type="common">Sea louse</name>
    <dbReference type="NCBI Taxonomy" id="217165"/>
    <lineage>
        <taxon>Eukaryota</taxon>
        <taxon>Metazoa</taxon>
        <taxon>Ecdysozoa</taxon>
        <taxon>Arthropoda</taxon>
        <taxon>Crustacea</taxon>
        <taxon>Multicrustacea</taxon>
        <taxon>Hexanauplia</taxon>
        <taxon>Copepoda</taxon>
        <taxon>Siphonostomatoida</taxon>
        <taxon>Caligidae</taxon>
        <taxon>Caligus</taxon>
    </lineage>
</organism>
<dbReference type="OrthoDB" id="5242628at2759"/>
<accession>A0A7T8QX69</accession>
<dbReference type="PANTHER" id="PTHR20903:SF0">
    <property type="entry name" value="PREFOLDIN SUBUNIT 1"/>
    <property type="match status" value="1"/>
</dbReference>
<dbReference type="InterPro" id="IPR009053">
    <property type="entry name" value="Prefoldin"/>
</dbReference>
<evidence type="ECO:0000256" key="2">
    <source>
        <dbReference type="ARBA" id="ARBA00011695"/>
    </source>
</evidence>
<dbReference type="InterPro" id="IPR002777">
    <property type="entry name" value="PFD_beta-like"/>
</dbReference>
<dbReference type="CDD" id="cd23164">
    <property type="entry name" value="Prefoldin_1"/>
    <property type="match status" value="1"/>
</dbReference>
<dbReference type="AlphaFoldDB" id="A0A7T8QX69"/>
<proteinExistence type="inferred from homology"/>
<keyword evidence="4" id="KW-0175">Coiled coil</keyword>
<evidence type="ECO:0000256" key="3">
    <source>
        <dbReference type="ARBA" id="ARBA00023186"/>
    </source>
</evidence>
<dbReference type="GO" id="GO:0016272">
    <property type="term" value="C:prefoldin complex"/>
    <property type="evidence" value="ECO:0007669"/>
    <property type="project" value="InterPro"/>
</dbReference>
<feature type="non-terminal residue" evidence="5">
    <location>
        <position position="1"/>
    </location>
</feature>
<evidence type="ECO:0000313" key="5">
    <source>
        <dbReference type="EMBL" id="QQP58400.1"/>
    </source>
</evidence>
<evidence type="ECO:0000313" key="6">
    <source>
        <dbReference type="Proteomes" id="UP000595437"/>
    </source>
</evidence>
<dbReference type="Gene3D" id="1.10.287.370">
    <property type="match status" value="1"/>
</dbReference>
<comment type="subunit">
    <text evidence="2">Heterohexamer of two PFD-alpha type and four PFD-beta type subunits.</text>
</comment>
<keyword evidence="3" id="KW-0143">Chaperone</keyword>
<dbReference type="GO" id="GO:0044183">
    <property type="term" value="F:protein folding chaperone"/>
    <property type="evidence" value="ECO:0007669"/>
    <property type="project" value="TreeGrafter"/>
</dbReference>
<dbReference type="SUPFAM" id="SSF46579">
    <property type="entry name" value="Prefoldin"/>
    <property type="match status" value="1"/>
</dbReference>